<reference evidence="2 3" key="1">
    <citation type="submission" date="2022-11" db="EMBL/GenBank/DDBJ databases">
        <title>Spartinivicinus poritis sp. nov., isolated from scleractinian coral Porites lutea.</title>
        <authorList>
            <person name="Zhang G."/>
            <person name="Cai L."/>
            <person name="Wei Q."/>
        </authorList>
    </citation>
    <scope>NUCLEOTIDE SEQUENCE [LARGE SCALE GENOMIC DNA]</scope>
    <source>
        <strain evidence="2 3">A2-2</strain>
    </source>
</reference>
<dbReference type="SUPFAM" id="SSF46894">
    <property type="entry name" value="C-terminal effector domain of the bipartite response regulators"/>
    <property type="match status" value="1"/>
</dbReference>
<evidence type="ECO:0000259" key="1">
    <source>
        <dbReference type="SMART" id="SM00421"/>
    </source>
</evidence>
<feature type="domain" description="HTH luxR-type" evidence="1">
    <location>
        <begin position="132"/>
        <end position="189"/>
    </location>
</feature>
<dbReference type="InterPro" id="IPR036388">
    <property type="entry name" value="WH-like_DNA-bd_sf"/>
</dbReference>
<proteinExistence type="predicted"/>
<organism evidence="2 3">
    <name type="scientific">Spartinivicinus poritis</name>
    <dbReference type="NCBI Taxonomy" id="2994640"/>
    <lineage>
        <taxon>Bacteria</taxon>
        <taxon>Pseudomonadati</taxon>
        <taxon>Pseudomonadota</taxon>
        <taxon>Gammaproteobacteria</taxon>
        <taxon>Oceanospirillales</taxon>
        <taxon>Zooshikellaceae</taxon>
        <taxon>Spartinivicinus</taxon>
    </lineage>
</organism>
<dbReference type="InterPro" id="IPR000792">
    <property type="entry name" value="Tscrpt_reg_LuxR_C"/>
</dbReference>
<dbReference type="Pfam" id="PF08448">
    <property type="entry name" value="PAS_4"/>
    <property type="match status" value="1"/>
</dbReference>
<accession>A0ABT5U5K2</accession>
<name>A0ABT5U5K2_9GAMM</name>
<evidence type="ECO:0000313" key="3">
    <source>
        <dbReference type="Proteomes" id="UP001528823"/>
    </source>
</evidence>
<dbReference type="EMBL" id="JAPMOU010000005">
    <property type="protein sequence ID" value="MDE1461636.1"/>
    <property type="molecule type" value="Genomic_DNA"/>
</dbReference>
<sequence length="204" mass="22965">MYREILNLPGVFAFAKNRHGKYTFASEAYAEAANIDSPQQIVGLTDYDMPWRQQAPELLADDKLVWSGHPITNQIETIPLSNRIVKVTTSKAICESKQWIIGVAHEISDPQSSSFTIDKEKQVITLGPPFQNTQLNRKEVDTLSLILNGLEAVEIAKKLGLSVKGIEHRTKIIKQKLKCENKKDLPTLCLKHNLSSLVNCKIDW</sequence>
<dbReference type="InterPro" id="IPR013656">
    <property type="entry name" value="PAS_4"/>
</dbReference>
<dbReference type="InterPro" id="IPR016032">
    <property type="entry name" value="Sig_transdc_resp-reg_C-effctor"/>
</dbReference>
<evidence type="ECO:0000313" key="2">
    <source>
        <dbReference type="EMBL" id="MDE1461636.1"/>
    </source>
</evidence>
<protein>
    <submittedName>
        <fullName evidence="2">LuxR C-terminal-related transcriptional regulator</fullName>
    </submittedName>
</protein>
<keyword evidence="3" id="KW-1185">Reference proteome</keyword>
<dbReference type="SMART" id="SM00421">
    <property type="entry name" value="HTH_LUXR"/>
    <property type="match status" value="1"/>
</dbReference>
<gene>
    <name evidence="2" type="ORF">ORQ98_06610</name>
</gene>
<dbReference type="RefSeq" id="WP_274687995.1">
    <property type="nucleotide sequence ID" value="NZ_JAPMOU010000005.1"/>
</dbReference>
<comment type="caution">
    <text evidence="2">The sequence shown here is derived from an EMBL/GenBank/DDBJ whole genome shotgun (WGS) entry which is preliminary data.</text>
</comment>
<dbReference type="Gene3D" id="1.10.10.10">
    <property type="entry name" value="Winged helix-like DNA-binding domain superfamily/Winged helix DNA-binding domain"/>
    <property type="match status" value="1"/>
</dbReference>
<dbReference type="Proteomes" id="UP001528823">
    <property type="component" value="Unassembled WGS sequence"/>
</dbReference>
<dbReference type="Pfam" id="PF00196">
    <property type="entry name" value="GerE"/>
    <property type="match status" value="1"/>
</dbReference>